<reference evidence="5" key="1">
    <citation type="journal article" date="2018" name="Nat. Microbiol.">
        <title>Leveraging single-cell genomics to expand the fungal tree of life.</title>
        <authorList>
            <person name="Ahrendt S.R."/>
            <person name="Quandt C.A."/>
            <person name="Ciobanu D."/>
            <person name="Clum A."/>
            <person name="Salamov A."/>
            <person name="Andreopoulos B."/>
            <person name="Cheng J.F."/>
            <person name="Woyke T."/>
            <person name="Pelin A."/>
            <person name="Henrissat B."/>
            <person name="Reynolds N.K."/>
            <person name="Benny G.L."/>
            <person name="Smith M.E."/>
            <person name="James T.Y."/>
            <person name="Grigoriev I.V."/>
        </authorList>
    </citation>
    <scope>NUCLEOTIDE SEQUENCE [LARGE SCALE GENOMIC DNA]</scope>
    <source>
        <strain evidence="5">ATCC 52028</strain>
    </source>
</reference>
<proteinExistence type="inferred from homology"/>
<dbReference type="Proteomes" id="UP000274922">
    <property type="component" value="Unassembled WGS sequence"/>
</dbReference>
<name>A0A4V1IV37_9FUNG</name>
<evidence type="ECO:0000256" key="2">
    <source>
        <dbReference type="ARBA" id="ARBA00022658"/>
    </source>
</evidence>
<dbReference type="InterPro" id="IPR019318">
    <property type="entry name" value="Gua_nucleotide_exch_fac_Ric8"/>
</dbReference>
<dbReference type="AlphaFoldDB" id="A0A4V1IV37"/>
<keyword evidence="2" id="KW-0344">Guanine-nucleotide releasing factor</keyword>
<gene>
    <name evidence="4" type="ORF">CXG81DRAFT_17669</name>
</gene>
<keyword evidence="3" id="KW-0143">Chaperone</keyword>
<evidence type="ECO:0000256" key="1">
    <source>
        <dbReference type="ARBA" id="ARBA00009049"/>
    </source>
</evidence>
<dbReference type="GO" id="GO:0007186">
    <property type="term" value="P:G protein-coupled receptor signaling pathway"/>
    <property type="evidence" value="ECO:0007669"/>
    <property type="project" value="TreeGrafter"/>
</dbReference>
<dbReference type="GO" id="GO:0001965">
    <property type="term" value="F:G-protein alpha-subunit binding"/>
    <property type="evidence" value="ECO:0007669"/>
    <property type="project" value="TreeGrafter"/>
</dbReference>
<evidence type="ECO:0000256" key="3">
    <source>
        <dbReference type="ARBA" id="ARBA00023186"/>
    </source>
</evidence>
<dbReference type="OrthoDB" id="5585685at2759"/>
<evidence type="ECO:0000313" key="5">
    <source>
        <dbReference type="Proteomes" id="UP000274922"/>
    </source>
</evidence>
<dbReference type="PANTHER" id="PTHR12425">
    <property type="entry name" value="SYNEMBRYN"/>
    <property type="match status" value="1"/>
</dbReference>
<dbReference type="Pfam" id="PF10165">
    <property type="entry name" value="Ric8"/>
    <property type="match status" value="1"/>
</dbReference>
<dbReference type="GO" id="GO:0005085">
    <property type="term" value="F:guanyl-nucleotide exchange factor activity"/>
    <property type="evidence" value="ECO:0007669"/>
    <property type="project" value="UniProtKB-KW"/>
</dbReference>
<accession>A0A4V1IV37</accession>
<evidence type="ECO:0000313" key="4">
    <source>
        <dbReference type="EMBL" id="RKP02699.1"/>
    </source>
</evidence>
<organism evidence="4 5">
    <name type="scientific">Caulochytrium protostelioides</name>
    <dbReference type="NCBI Taxonomy" id="1555241"/>
    <lineage>
        <taxon>Eukaryota</taxon>
        <taxon>Fungi</taxon>
        <taxon>Fungi incertae sedis</taxon>
        <taxon>Chytridiomycota</taxon>
        <taxon>Chytridiomycota incertae sedis</taxon>
        <taxon>Chytridiomycetes</taxon>
        <taxon>Caulochytriales</taxon>
        <taxon>Caulochytriaceae</taxon>
        <taxon>Caulochytrium</taxon>
    </lineage>
</organism>
<dbReference type="PANTHER" id="PTHR12425:SF5">
    <property type="entry name" value="SYNEMBRYN"/>
    <property type="match status" value="1"/>
</dbReference>
<comment type="similarity">
    <text evidence="1">Belongs to the synembryn family.</text>
</comment>
<keyword evidence="5" id="KW-1185">Reference proteome</keyword>
<dbReference type="EMBL" id="ML014137">
    <property type="protein sequence ID" value="RKP02699.1"/>
    <property type="molecule type" value="Genomic_DNA"/>
</dbReference>
<dbReference type="GO" id="GO:0005737">
    <property type="term" value="C:cytoplasm"/>
    <property type="evidence" value="ECO:0007669"/>
    <property type="project" value="TreeGrafter"/>
</dbReference>
<protein>
    <submittedName>
        <fullName evidence="4">Uncharacterized protein</fullName>
    </submittedName>
</protein>
<dbReference type="STRING" id="1555241.A0A4V1IV37"/>
<sequence>MASADTAYDLAAVAASRRVAAGAAPSAQDAAVITALERAAAASTAGRVDGADREPRRAFVDAVLAALAEDAPSAADASTTQRPAGWSPAVLVRALGFIRIALRAPQTCQATLLSSTTLATLLTLARLIPPEPAAASPPPATPAAPSPVAVEALKCLCNLLLQDAASRRRLHSDHGGIVPLVRELQRVPGDAIEAQAMLCRLLFLATVDTTDAVAAIAAVLSATPASAAGSPPRGAVMELDIAETAAALPGLIAHHLAAAGRRYRRPAPASLNSTAVYDAMMVTDLLKIVFQLTVARGAQAVASASVAPAATSAGAWQPILPPLVDVLVHGNVPGGHTFEPPLKHAIHAVLNLSPEALLAVHEQDLASPSVPARSASASASEPESVRPLVVDALLNTLEHTLCVSLAAWTGRHAGATHTSTAASAAAAAGLDEPVDAVLGPLLMAHITLAQADPTARDQMKQRLMPADLDRSASLKDGTTVTHRLIALLTVVGADHARHAAGELLYVLSGCDARALSAYVGYGNAAGYLFQQGITLPAPGSGSSTRTCPPADPITGIDPAAEEQERQRIRDEWAALTDEQKEQEAERLFVLFERLNRTGIIKVAQGTPTPSS</sequence>